<evidence type="ECO:0000313" key="1">
    <source>
        <dbReference type="EMBL" id="RIB25309.1"/>
    </source>
</evidence>
<protein>
    <submittedName>
        <fullName evidence="1">Uncharacterized protein</fullName>
    </submittedName>
</protein>
<gene>
    <name evidence="1" type="ORF">C2G38_2166209</name>
</gene>
<sequence length="244" mass="28118">MGYWPEWYRINISHAINRYIRLGFDVTVGQDIENAIKGIKGTSVANLNPIRDRGNSNNTLPGNSNWFEWQWPTTGEFSGYIKAQDIPGIGEWKIFTIAELDKFCKKDIHKPTPQKNENIRFDNKENKDQLVNLLENQLAEDMKKAKITHNQINSNEENHHIFEVNKFPLNLGWALKANQKFGRKGTGKRISSEIRALLEGYFLAGNINKRNRYTAQDMYDELVQHAQEGGFKVKEVPKVATIQN</sequence>
<reference evidence="1 2" key="1">
    <citation type="submission" date="2018-06" db="EMBL/GenBank/DDBJ databases">
        <title>Comparative genomics reveals the genomic features of Rhizophagus irregularis, R. cerebriforme, R. diaphanum and Gigaspora rosea, and their symbiotic lifestyle signature.</title>
        <authorList>
            <person name="Morin E."/>
            <person name="San Clemente H."/>
            <person name="Chen E.C.H."/>
            <person name="De La Providencia I."/>
            <person name="Hainaut M."/>
            <person name="Kuo A."/>
            <person name="Kohler A."/>
            <person name="Murat C."/>
            <person name="Tang N."/>
            <person name="Roy S."/>
            <person name="Loubradou J."/>
            <person name="Henrissat B."/>
            <person name="Grigoriev I.V."/>
            <person name="Corradi N."/>
            <person name="Roux C."/>
            <person name="Martin F.M."/>
        </authorList>
    </citation>
    <scope>NUCLEOTIDE SEQUENCE [LARGE SCALE GENOMIC DNA]</scope>
    <source>
        <strain evidence="1 2">DAOM 194757</strain>
    </source>
</reference>
<dbReference type="OrthoDB" id="2424604at2759"/>
<dbReference type="EMBL" id="QKWP01000179">
    <property type="protein sequence ID" value="RIB25309.1"/>
    <property type="molecule type" value="Genomic_DNA"/>
</dbReference>
<dbReference type="AlphaFoldDB" id="A0A397VWE8"/>
<evidence type="ECO:0000313" key="2">
    <source>
        <dbReference type="Proteomes" id="UP000266673"/>
    </source>
</evidence>
<organism evidence="1 2">
    <name type="scientific">Gigaspora rosea</name>
    <dbReference type="NCBI Taxonomy" id="44941"/>
    <lineage>
        <taxon>Eukaryota</taxon>
        <taxon>Fungi</taxon>
        <taxon>Fungi incertae sedis</taxon>
        <taxon>Mucoromycota</taxon>
        <taxon>Glomeromycotina</taxon>
        <taxon>Glomeromycetes</taxon>
        <taxon>Diversisporales</taxon>
        <taxon>Gigasporaceae</taxon>
        <taxon>Gigaspora</taxon>
    </lineage>
</organism>
<name>A0A397VWE8_9GLOM</name>
<dbReference type="Proteomes" id="UP000266673">
    <property type="component" value="Unassembled WGS sequence"/>
</dbReference>
<keyword evidence="2" id="KW-1185">Reference proteome</keyword>
<accession>A0A397VWE8</accession>
<proteinExistence type="predicted"/>
<comment type="caution">
    <text evidence="1">The sequence shown here is derived from an EMBL/GenBank/DDBJ whole genome shotgun (WGS) entry which is preliminary data.</text>
</comment>